<organism evidence="4 5">
    <name type="scientific">Streptomyces salinarius</name>
    <dbReference type="NCBI Taxonomy" id="2762598"/>
    <lineage>
        <taxon>Bacteria</taxon>
        <taxon>Bacillati</taxon>
        <taxon>Actinomycetota</taxon>
        <taxon>Actinomycetes</taxon>
        <taxon>Kitasatosporales</taxon>
        <taxon>Streptomycetaceae</taxon>
        <taxon>Streptomyces</taxon>
    </lineage>
</organism>
<protein>
    <recommendedName>
        <fullName evidence="1">D-inositol 3-phosphate glycosyltransferase</fullName>
    </recommendedName>
</protein>
<dbReference type="GO" id="GO:0016757">
    <property type="term" value="F:glycosyltransferase activity"/>
    <property type="evidence" value="ECO:0007669"/>
    <property type="project" value="UniProtKB-KW"/>
</dbReference>
<reference evidence="4 5" key="1">
    <citation type="submission" date="2024-07" db="EMBL/GenBank/DDBJ databases">
        <title>Whole genome sequencing of Prodigiosin pigment-producing Streptomyces salinarius isolated from rhizosphere soil of Arachis hypogaea.</title>
        <authorList>
            <person name="Vidhya A."/>
            <person name="Ramya S."/>
        </authorList>
    </citation>
    <scope>NUCLEOTIDE SEQUENCE [LARGE SCALE GENOMIC DNA]</scope>
    <source>
        <strain evidence="4 5">VRMG2420</strain>
    </source>
</reference>
<dbReference type="SUPFAM" id="SSF53756">
    <property type="entry name" value="UDP-Glycosyltransferase/glycogen phosphorylase"/>
    <property type="match status" value="1"/>
</dbReference>
<evidence type="ECO:0000256" key="2">
    <source>
        <dbReference type="ARBA" id="ARBA00022679"/>
    </source>
</evidence>
<comment type="caution">
    <text evidence="4">The sequence shown here is derived from an EMBL/GenBank/DDBJ whole genome shotgun (WGS) entry which is preliminary data.</text>
</comment>
<keyword evidence="2 4" id="KW-0808">Transferase</keyword>
<evidence type="ECO:0000259" key="3">
    <source>
        <dbReference type="Pfam" id="PF00534"/>
    </source>
</evidence>
<dbReference type="RefSeq" id="WP_399594929.1">
    <property type="nucleotide sequence ID" value="NZ_JBITPR010000064.1"/>
</dbReference>
<dbReference type="Gene3D" id="3.40.50.2000">
    <property type="entry name" value="Glycogen Phosphorylase B"/>
    <property type="match status" value="1"/>
</dbReference>
<sequence length="669" mass="72679">MNIEILVHTLATDSIGARAAARLAQSFVARHQVTVVTVRGAAEPHPALRLPAEADVLALAPSVAAGDRDDDETSQLVIAGDPEFRRYNRADDERLRTHLSASGADVVVALSSALGAALAQCRVPHARRIARQPAPVERLPESVRARWAELYSELDAVVPLTRADAAAPEYGALRAAGVEVRQIPEPMLLAESPDKPTTGVVISAGRLVSHRRVEVALHAFAQTRATQPGWQLRVVGTGPLRRETRELVTALGLHDHVLLFDREVGEEDYYDADVALVTAERQDSARPVVEALAQATPVIATDAPFGAPEVLSEGRGGLLVPVGDVHATARALERYMADGSLRSAHRAQALRIAQSAGTEQVGDAYEELFGAVKAGVRGRWGRGRRRTGGDAPAEARTVPTADCRVLPDGAWEIALSGVSGARSVRVKEAGKGRKGVVDFPVEGGGSRARIDARALAVLGEGRADVYVVDGRDKERRLRYGRCTLGGARDIGHLSDLNHFHWVLPYATEGGYFRLRVWSRPSHAELVTVDYSDTSLWLTGWLHGEWQLGGELMLLLRRRQEPARTLAAGRVRFESGWFGAELNMDEAMRARLLMRENWDVLLADSGGGEPVRVARIADDQVVRRDVQRFPELVREEPAGLFGPDVDRAVVGLRPYFTADNELSLVVTEHP</sequence>
<dbReference type="InterPro" id="IPR001296">
    <property type="entry name" value="Glyco_trans_1"/>
</dbReference>
<dbReference type="EMBL" id="JBITPR010000064">
    <property type="protein sequence ID" value="MFI7875927.1"/>
    <property type="molecule type" value="Genomic_DNA"/>
</dbReference>
<evidence type="ECO:0000256" key="1">
    <source>
        <dbReference type="ARBA" id="ARBA00021292"/>
    </source>
</evidence>
<dbReference type="Proteomes" id="UP001614264">
    <property type="component" value="Unassembled WGS sequence"/>
</dbReference>
<dbReference type="PANTHER" id="PTHR12526">
    <property type="entry name" value="GLYCOSYLTRANSFERASE"/>
    <property type="match status" value="1"/>
</dbReference>
<dbReference type="PANTHER" id="PTHR12526:SF627">
    <property type="entry name" value="D-RHAMNOSYLTRANSFERASE WBPZ"/>
    <property type="match status" value="1"/>
</dbReference>
<keyword evidence="5" id="KW-1185">Reference proteome</keyword>
<feature type="domain" description="Glycosyl transferase family 1" evidence="3">
    <location>
        <begin position="196"/>
        <end position="346"/>
    </location>
</feature>
<keyword evidence="4" id="KW-0328">Glycosyltransferase</keyword>
<dbReference type="Pfam" id="PF00534">
    <property type="entry name" value="Glycos_transf_1"/>
    <property type="match status" value="1"/>
</dbReference>
<evidence type="ECO:0000313" key="4">
    <source>
        <dbReference type="EMBL" id="MFI7875927.1"/>
    </source>
</evidence>
<accession>A0ABW8BLK6</accession>
<gene>
    <name evidence="4" type="ORF">AB4829_35710</name>
</gene>
<proteinExistence type="predicted"/>
<evidence type="ECO:0000313" key="5">
    <source>
        <dbReference type="Proteomes" id="UP001614264"/>
    </source>
</evidence>
<name>A0ABW8BLK6_9ACTN</name>